<feature type="chain" id="PRO_5043415242" evidence="1">
    <location>
        <begin position="19"/>
        <end position="134"/>
    </location>
</feature>
<name>A0AAV0ER81_9ASTE</name>
<dbReference type="Proteomes" id="UP001152523">
    <property type="component" value="Unassembled WGS sequence"/>
</dbReference>
<sequence length="134" mass="15980">MVLSFCFLCVVFNMPGLPELLRCPHAPFLCSHSLRKDRKPSSFFFLANNFQSLEVIYIILKGVNKTMQVFERWNFRKRLVLERQTESREQKFKGRWTDFEHTICAYSILRRSMDHRLAELKDETKQMLSMAHTS</sequence>
<comment type="caution">
    <text evidence="2">The sequence shown here is derived from an EMBL/GenBank/DDBJ whole genome shotgun (WGS) entry which is preliminary data.</text>
</comment>
<protein>
    <submittedName>
        <fullName evidence="2">Uncharacterized protein</fullName>
    </submittedName>
</protein>
<feature type="signal peptide" evidence="1">
    <location>
        <begin position="1"/>
        <end position="18"/>
    </location>
</feature>
<accession>A0AAV0ER81</accession>
<evidence type="ECO:0000256" key="1">
    <source>
        <dbReference type="SAM" id="SignalP"/>
    </source>
</evidence>
<dbReference type="EMBL" id="CAMAPF010000938">
    <property type="protein sequence ID" value="CAH9125810.1"/>
    <property type="molecule type" value="Genomic_DNA"/>
</dbReference>
<keyword evidence="3" id="KW-1185">Reference proteome</keyword>
<gene>
    <name evidence="2" type="ORF">CEPIT_LOCUS27046</name>
</gene>
<reference evidence="2" key="1">
    <citation type="submission" date="2022-07" db="EMBL/GenBank/DDBJ databases">
        <authorList>
            <person name="Macas J."/>
            <person name="Novak P."/>
            <person name="Neumann P."/>
        </authorList>
    </citation>
    <scope>NUCLEOTIDE SEQUENCE</scope>
</reference>
<proteinExistence type="predicted"/>
<dbReference type="AlphaFoldDB" id="A0AAV0ER81"/>
<evidence type="ECO:0000313" key="2">
    <source>
        <dbReference type="EMBL" id="CAH9125810.1"/>
    </source>
</evidence>
<evidence type="ECO:0000313" key="3">
    <source>
        <dbReference type="Proteomes" id="UP001152523"/>
    </source>
</evidence>
<organism evidence="2 3">
    <name type="scientific">Cuscuta epithymum</name>
    <dbReference type="NCBI Taxonomy" id="186058"/>
    <lineage>
        <taxon>Eukaryota</taxon>
        <taxon>Viridiplantae</taxon>
        <taxon>Streptophyta</taxon>
        <taxon>Embryophyta</taxon>
        <taxon>Tracheophyta</taxon>
        <taxon>Spermatophyta</taxon>
        <taxon>Magnoliopsida</taxon>
        <taxon>eudicotyledons</taxon>
        <taxon>Gunneridae</taxon>
        <taxon>Pentapetalae</taxon>
        <taxon>asterids</taxon>
        <taxon>lamiids</taxon>
        <taxon>Solanales</taxon>
        <taxon>Convolvulaceae</taxon>
        <taxon>Cuscuteae</taxon>
        <taxon>Cuscuta</taxon>
        <taxon>Cuscuta subgen. Cuscuta</taxon>
    </lineage>
</organism>
<keyword evidence="1" id="KW-0732">Signal</keyword>